<dbReference type="AlphaFoldDB" id="A0A926DJJ2"/>
<dbReference type="EMBL" id="JACRSS010000005">
    <property type="protein sequence ID" value="MBC8539218.1"/>
    <property type="molecule type" value="Genomic_DNA"/>
</dbReference>
<accession>A0A926DJJ2</accession>
<evidence type="ECO:0000313" key="1">
    <source>
        <dbReference type="EMBL" id="MBC8539218.1"/>
    </source>
</evidence>
<organism evidence="1 2">
    <name type="scientific">Guopingia tenuis</name>
    <dbReference type="NCBI Taxonomy" id="2763656"/>
    <lineage>
        <taxon>Bacteria</taxon>
        <taxon>Bacillati</taxon>
        <taxon>Bacillota</taxon>
        <taxon>Clostridia</taxon>
        <taxon>Christensenellales</taxon>
        <taxon>Christensenellaceae</taxon>
        <taxon>Guopingia</taxon>
    </lineage>
</organism>
<dbReference type="RefSeq" id="WP_249280821.1">
    <property type="nucleotide sequence ID" value="NZ_JACRSS010000005.1"/>
</dbReference>
<proteinExistence type="predicted"/>
<protein>
    <submittedName>
        <fullName evidence="1">Uncharacterized protein</fullName>
    </submittedName>
</protein>
<name>A0A926DJJ2_9FIRM</name>
<comment type="caution">
    <text evidence="1">The sequence shown here is derived from an EMBL/GenBank/DDBJ whole genome shotgun (WGS) entry which is preliminary data.</text>
</comment>
<evidence type="ECO:0000313" key="2">
    <source>
        <dbReference type="Proteomes" id="UP000617951"/>
    </source>
</evidence>
<gene>
    <name evidence="1" type="ORF">H8693_09790</name>
</gene>
<reference evidence="1" key="1">
    <citation type="submission" date="2020-08" db="EMBL/GenBank/DDBJ databases">
        <title>Genome public.</title>
        <authorList>
            <person name="Liu C."/>
            <person name="Sun Q."/>
        </authorList>
    </citation>
    <scope>NUCLEOTIDE SEQUENCE</scope>
    <source>
        <strain evidence="1">NSJ-63</strain>
    </source>
</reference>
<dbReference type="Proteomes" id="UP000617951">
    <property type="component" value="Unassembled WGS sequence"/>
</dbReference>
<keyword evidence="2" id="KW-1185">Reference proteome</keyword>
<sequence>MIAVKEAEQINAIDSLIQAIRLISGVLPQLQEENKIDDMSYAKLVQMIDFLTQICKTEN</sequence>